<dbReference type="OrthoDB" id="1710869at2759"/>
<dbReference type="Proteomes" id="UP000321947">
    <property type="component" value="Unassembled WGS sequence"/>
</dbReference>
<dbReference type="EMBL" id="SSTD01019701">
    <property type="protein sequence ID" value="TYJ96321.1"/>
    <property type="molecule type" value="Genomic_DNA"/>
</dbReference>
<organism evidence="2 4">
    <name type="scientific">Cucumis melo var. makuwa</name>
    <name type="common">Oriental melon</name>
    <dbReference type="NCBI Taxonomy" id="1194695"/>
    <lineage>
        <taxon>Eukaryota</taxon>
        <taxon>Viridiplantae</taxon>
        <taxon>Streptophyta</taxon>
        <taxon>Embryophyta</taxon>
        <taxon>Tracheophyta</taxon>
        <taxon>Spermatophyta</taxon>
        <taxon>Magnoliopsida</taxon>
        <taxon>eudicotyledons</taxon>
        <taxon>Gunneridae</taxon>
        <taxon>Pentapetalae</taxon>
        <taxon>rosids</taxon>
        <taxon>fabids</taxon>
        <taxon>Cucurbitales</taxon>
        <taxon>Cucurbitaceae</taxon>
        <taxon>Benincaseae</taxon>
        <taxon>Cucumis</taxon>
    </lineage>
</organism>
<dbReference type="Proteomes" id="UP000321393">
    <property type="component" value="Unassembled WGS sequence"/>
</dbReference>
<evidence type="ECO:0000313" key="4">
    <source>
        <dbReference type="Proteomes" id="UP000321947"/>
    </source>
</evidence>
<proteinExistence type="predicted"/>
<reference evidence="3 4" key="1">
    <citation type="submission" date="2019-08" db="EMBL/GenBank/DDBJ databases">
        <title>Draft genome sequences of two oriental melons (Cucumis melo L. var makuwa).</title>
        <authorList>
            <person name="Kwon S.-Y."/>
        </authorList>
    </citation>
    <scope>NUCLEOTIDE SEQUENCE [LARGE SCALE GENOMIC DNA]</scope>
    <source>
        <strain evidence="4">cv. Chang Bougi</strain>
        <strain evidence="3">cv. SW 3</strain>
        <tissue evidence="2">Leaf</tissue>
    </source>
</reference>
<name>A0A5D3BCI5_CUCMM</name>
<sequence>MGVLEVVMNLVFGSFVESSTSAFGGLLENTWEGFNLFEQVRGIIESFCKFVLQQVWEIATSFAGGMFEFAMTGISTMFNEPSSAMGGLVGMLKDSLMEGVGSSMEGVRGIVESFIEKMVNASSEVVSSSAFGLFEIVKTVMNLVVDSGYSVGGLVEKTRTALEILRMEELREIIVNIANIGVNMIVTYLLG</sequence>
<dbReference type="AlphaFoldDB" id="A0A5D3BCI5"/>
<dbReference type="EMBL" id="SSTE01022979">
    <property type="protein sequence ID" value="KAA0026090.1"/>
    <property type="molecule type" value="Genomic_DNA"/>
</dbReference>
<protein>
    <submittedName>
        <fullName evidence="2">Uncharacterized protein</fullName>
    </submittedName>
</protein>
<evidence type="ECO:0000313" key="3">
    <source>
        <dbReference type="Proteomes" id="UP000321393"/>
    </source>
</evidence>
<evidence type="ECO:0000313" key="2">
    <source>
        <dbReference type="EMBL" id="TYJ96321.1"/>
    </source>
</evidence>
<accession>A0A5D3BCI5</accession>
<comment type="caution">
    <text evidence="2">The sequence shown here is derived from an EMBL/GenBank/DDBJ whole genome shotgun (WGS) entry which is preliminary data.</text>
</comment>
<evidence type="ECO:0000313" key="1">
    <source>
        <dbReference type="EMBL" id="KAA0026090.1"/>
    </source>
</evidence>
<gene>
    <name evidence="2" type="ORF">E5676_scaffold1970G00260</name>
    <name evidence="1" type="ORF">E6C27_scaffold19G00230</name>
</gene>